<dbReference type="InterPro" id="IPR052156">
    <property type="entry name" value="BCAA_Transport_ATP-bd_LivF"/>
</dbReference>
<keyword evidence="5" id="KW-0029">Amino-acid transport</keyword>
<dbReference type="InterPro" id="IPR030660">
    <property type="entry name" value="ABC_branched_ATPase_LivF/BraG"/>
</dbReference>
<evidence type="ECO:0000256" key="3">
    <source>
        <dbReference type="ARBA" id="ARBA00022741"/>
    </source>
</evidence>
<dbReference type="RefSeq" id="WP_273378551.1">
    <property type="nucleotide sequence ID" value="NZ_PIUK01000033.1"/>
</dbReference>
<dbReference type="EMBL" id="PIUK01000033">
    <property type="protein sequence ID" value="MBY6275644.1"/>
    <property type="molecule type" value="Genomic_DNA"/>
</dbReference>
<dbReference type="Proteomes" id="UP000732377">
    <property type="component" value="Unassembled WGS sequence"/>
</dbReference>
<comment type="caution">
    <text evidence="7">The sequence shown here is derived from an EMBL/GenBank/DDBJ whole genome shotgun (WGS) entry which is preliminary data.</text>
</comment>
<dbReference type="PROSITE" id="PS00211">
    <property type="entry name" value="ABC_TRANSPORTER_1"/>
    <property type="match status" value="1"/>
</dbReference>
<comment type="similarity">
    <text evidence="1">Belongs to the ABC transporter superfamily.</text>
</comment>
<reference evidence="7" key="1">
    <citation type="submission" date="2017-11" db="EMBL/GenBank/DDBJ databases">
        <title>Three new genomes from thermophilic consortium.</title>
        <authorList>
            <person name="Quaggio R."/>
            <person name="Amgarten D."/>
            <person name="Setubal J.C."/>
        </authorList>
    </citation>
    <scope>NUCLEOTIDE SEQUENCE</scope>
    <source>
        <strain evidence="7">ZCTH01-B2</strain>
    </source>
</reference>
<dbReference type="Gene3D" id="3.40.50.300">
    <property type="entry name" value="P-loop containing nucleotide triphosphate hydrolases"/>
    <property type="match status" value="1"/>
</dbReference>
<evidence type="ECO:0000313" key="7">
    <source>
        <dbReference type="EMBL" id="MBY6275644.1"/>
    </source>
</evidence>
<dbReference type="InterPro" id="IPR003593">
    <property type="entry name" value="AAA+_ATPase"/>
</dbReference>
<evidence type="ECO:0000256" key="5">
    <source>
        <dbReference type="ARBA" id="ARBA00022970"/>
    </source>
</evidence>
<dbReference type="PROSITE" id="PS50893">
    <property type="entry name" value="ABC_TRANSPORTER_2"/>
    <property type="match status" value="1"/>
</dbReference>
<organism evidence="7 8">
    <name type="scientific">Symbiobacterium thermophilum</name>
    <dbReference type="NCBI Taxonomy" id="2734"/>
    <lineage>
        <taxon>Bacteria</taxon>
        <taxon>Bacillati</taxon>
        <taxon>Bacillota</taxon>
        <taxon>Clostridia</taxon>
        <taxon>Eubacteriales</taxon>
        <taxon>Symbiobacteriaceae</taxon>
        <taxon>Symbiobacterium</taxon>
    </lineage>
</organism>
<evidence type="ECO:0000313" key="8">
    <source>
        <dbReference type="Proteomes" id="UP000732377"/>
    </source>
</evidence>
<dbReference type="GO" id="GO:0016887">
    <property type="term" value="F:ATP hydrolysis activity"/>
    <property type="evidence" value="ECO:0007669"/>
    <property type="project" value="InterPro"/>
</dbReference>
<protein>
    <submittedName>
        <fullName evidence="7">ABC transporter ATP-binding protein</fullName>
    </submittedName>
</protein>
<evidence type="ECO:0000256" key="2">
    <source>
        <dbReference type="ARBA" id="ARBA00022448"/>
    </source>
</evidence>
<dbReference type="GO" id="GO:0015658">
    <property type="term" value="F:branched-chain amino acid transmembrane transporter activity"/>
    <property type="evidence" value="ECO:0007669"/>
    <property type="project" value="InterPro"/>
</dbReference>
<dbReference type="SMART" id="SM00382">
    <property type="entry name" value="AAA"/>
    <property type="match status" value="1"/>
</dbReference>
<feature type="domain" description="ABC transporter" evidence="6">
    <location>
        <begin position="2"/>
        <end position="234"/>
    </location>
</feature>
<keyword evidence="2" id="KW-0813">Transport</keyword>
<dbReference type="GO" id="GO:0005524">
    <property type="term" value="F:ATP binding"/>
    <property type="evidence" value="ECO:0007669"/>
    <property type="project" value="UniProtKB-KW"/>
</dbReference>
<sequence>MLELQGVSAAYGKIRALSDLTLTVPDGQIVTLLGANGAGKSSTLKVVTGLLRPSAGRVLFDGHDLARMAPETIVPLGISMVPEGRQVFAHLTVAENLRMGAYARKDAAGVRRDLEWVLALFPRLKERYGQEAGTLSGGEQQMLAIARALMARPKLLLLDEPSLGLAPLVVREIFATIRQVNAEGMSVLLVEQNANLALQVAHHAYILETGRLVLSGPAGELRHHPEVKRAYLGG</sequence>
<dbReference type="InterPro" id="IPR003439">
    <property type="entry name" value="ABC_transporter-like_ATP-bd"/>
</dbReference>
<name>A0A953LI42_SYMTR</name>
<dbReference type="PANTHER" id="PTHR43820">
    <property type="entry name" value="HIGH-AFFINITY BRANCHED-CHAIN AMINO ACID TRANSPORT ATP-BINDING PROTEIN LIVF"/>
    <property type="match status" value="1"/>
</dbReference>
<dbReference type="InterPro" id="IPR027417">
    <property type="entry name" value="P-loop_NTPase"/>
</dbReference>
<keyword evidence="3" id="KW-0547">Nucleotide-binding</keyword>
<dbReference type="Pfam" id="PF00005">
    <property type="entry name" value="ABC_tran"/>
    <property type="match status" value="1"/>
</dbReference>
<proteinExistence type="inferred from homology"/>
<evidence type="ECO:0000259" key="6">
    <source>
        <dbReference type="PROSITE" id="PS50893"/>
    </source>
</evidence>
<dbReference type="PIRSF" id="PIRSF039137">
    <property type="entry name" value="ABC_branched_ATPase"/>
    <property type="match status" value="1"/>
</dbReference>
<accession>A0A953LI42</accession>
<dbReference type="GO" id="GO:0015807">
    <property type="term" value="P:L-amino acid transport"/>
    <property type="evidence" value="ECO:0007669"/>
    <property type="project" value="TreeGrafter"/>
</dbReference>
<keyword evidence="4 7" id="KW-0067">ATP-binding</keyword>
<dbReference type="AlphaFoldDB" id="A0A953LI42"/>
<dbReference type="CDD" id="cd03224">
    <property type="entry name" value="ABC_TM1139_LivF_branched"/>
    <property type="match status" value="1"/>
</dbReference>
<gene>
    <name evidence="7" type="ORF">CWE10_05380</name>
</gene>
<evidence type="ECO:0000256" key="4">
    <source>
        <dbReference type="ARBA" id="ARBA00022840"/>
    </source>
</evidence>
<dbReference type="PANTHER" id="PTHR43820:SF4">
    <property type="entry name" value="HIGH-AFFINITY BRANCHED-CHAIN AMINO ACID TRANSPORT ATP-BINDING PROTEIN LIVF"/>
    <property type="match status" value="1"/>
</dbReference>
<evidence type="ECO:0000256" key="1">
    <source>
        <dbReference type="ARBA" id="ARBA00005417"/>
    </source>
</evidence>
<dbReference type="SUPFAM" id="SSF52540">
    <property type="entry name" value="P-loop containing nucleoside triphosphate hydrolases"/>
    <property type="match status" value="1"/>
</dbReference>
<dbReference type="InterPro" id="IPR017871">
    <property type="entry name" value="ABC_transporter-like_CS"/>
</dbReference>